<dbReference type="AlphaFoldDB" id="A0A2K8L444"/>
<feature type="chain" id="PRO_5014642356" evidence="2">
    <location>
        <begin position="28"/>
        <end position="291"/>
    </location>
</feature>
<evidence type="ECO:0000313" key="3">
    <source>
        <dbReference type="EMBL" id="ATX82095.1"/>
    </source>
</evidence>
<evidence type="ECO:0000256" key="1">
    <source>
        <dbReference type="SAM" id="MobiDB-lite"/>
    </source>
</evidence>
<keyword evidence="4" id="KW-1185">Reference proteome</keyword>
<dbReference type="Proteomes" id="UP000231637">
    <property type="component" value="Chromosome"/>
</dbReference>
<feature type="region of interest" description="Disordered" evidence="1">
    <location>
        <begin position="25"/>
        <end position="115"/>
    </location>
</feature>
<protein>
    <submittedName>
        <fullName evidence="3">Uncharacterized protein</fullName>
    </submittedName>
</protein>
<proteinExistence type="predicted"/>
<dbReference type="RefSeq" id="WP_100265486.1">
    <property type="nucleotide sequence ID" value="NZ_CP018800.1"/>
</dbReference>
<organism evidence="3 4">
    <name type="scientific">Mariprofundus ferrinatatus</name>
    <dbReference type="NCBI Taxonomy" id="1921087"/>
    <lineage>
        <taxon>Bacteria</taxon>
        <taxon>Pseudomonadati</taxon>
        <taxon>Pseudomonadota</taxon>
        <taxon>Candidatius Mariprofundia</taxon>
        <taxon>Mariprofundales</taxon>
        <taxon>Mariprofundaceae</taxon>
        <taxon>Mariprofundus</taxon>
    </lineage>
</organism>
<dbReference type="KEGG" id="mfn:Ga0123462_1231"/>
<dbReference type="OrthoDB" id="5402098at2"/>
<keyword evidence="2" id="KW-0732">Signal</keyword>
<evidence type="ECO:0000256" key="2">
    <source>
        <dbReference type="SAM" id="SignalP"/>
    </source>
</evidence>
<name>A0A2K8L444_9PROT</name>
<feature type="compositionally biased region" description="Polar residues" evidence="1">
    <location>
        <begin position="73"/>
        <end position="90"/>
    </location>
</feature>
<sequence length="291" mass="34258">MNRERTIPVIIALLAGLLAMNPIPAHADRDGRSHERDIRGERQHQPRHAERPVRQREALNRSARSESRERGNRNINEQQKQRRNIQTGQRTAREHGPAVRKHVEHNPRNSVAPRNQKLLYQQRQAHRASATHSRADRNLHVKRTIQVQKPYYAGHYIGHHPPRSRWYRGIHVHRPFGHLYPGFGFYYSDSDAFRWLAFTTISLAIVDHLDQHQQRLHEHALITATTARPGERVYWRHGSAYGSVTVIHIGYDRHGHEFREFKQSITRYGRTETSYHRAILRSDRSWDVVHL</sequence>
<accession>A0A2K8L444</accession>
<dbReference type="EMBL" id="CP018800">
    <property type="protein sequence ID" value="ATX82095.1"/>
    <property type="molecule type" value="Genomic_DNA"/>
</dbReference>
<feature type="signal peptide" evidence="2">
    <location>
        <begin position="1"/>
        <end position="27"/>
    </location>
</feature>
<gene>
    <name evidence="3" type="ORF">Ga0123462_1231</name>
</gene>
<feature type="compositionally biased region" description="Basic and acidic residues" evidence="1">
    <location>
        <begin position="26"/>
        <end position="72"/>
    </location>
</feature>
<evidence type="ECO:0000313" key="4">
    <source>
        <dbReference type="Proteomes" id="UP000231637"/>
    </source>
</evidence>
<reference evidence="3 4" key="1">
    <citation type="submission" date="2016-12" db="EMBL/GenBank/DDBJ databases">
        <title>Isolation and genomic insights into novel planktonic Zetaproteobacteria from stratified waters of the Chesapeake Bay.</title>
        <authorList>
            <person name="McAllister S.M."/>
            <person name="Kato S."/>
            <person name="Chan C.S."/>
            <person name="Chiu B.K."/>
            <person name="Field E.K."/>
        </authorList>
    </citation>
    <scope>NUCLEOTIDE SEQUENCE [LARGE SCALE GENOMIC DNA]</scope>
    <source>
        <strain evidence="3 4">CP-8</strain>
    </source>
</reference>